<reference evidence="8" key="1">
    <citation type="journal article" date="2023" name="Mol. Biol. Evol.">
        <title>Third-Generation Sequencing Reveals the Adaptive Role of the Epigenome in Three Deep-Sea Polychaetes.</title>
        <authorList>
            <person name="Perez M."/>
            <person name="Aroh O."/>
            <person name="Sun Y."/>
            <person name="Lan Y."/>
            <person name="Juniper S.K."/>
            <person name="Young C.R."/>
            <person name="Angers B."/>
            <person name="Qian P.Y."/>
        </authorList>
    </citation>
    <scope>NUCLEOTIDE SEQUENCE</scope>
    <source>
        <strain evidence="8">R07B-5</strain>
    </source>
</reference>
<dbReference type="Pfam" id="PF01388">
    <property type="entry name" value="ARID"/>
    <property type="match status" value="1"/>
</dbReference>
<dbReference type="Gene3D" id="2.30.30.140">
    <property type="match status" value="1"/>
</dbReference>
<dbReference type="GO" id="GO:0008270">
    <property type="term" value="F:zinc ion binding"/>
    <property type="evidence" value="ECO:0007669"/>
    <property type="project" value="UniProtKB-KW"/>
</dbReference>
<organism evidence="8 9">
    <name type="scientific">Ridgeia piscesae</name>
    <name type="common">Tubeworm</name>
    <dbReference type="NCBI Taxonomy" id="27915"/>
    <lineage>
        <taxon>Eukaryota</taxon>
        <taxon>Metazoa</taxon>
        <taxon>Spiralia</taxon>
        <taxon>Lophotrochozoa</taxon>
        <taxon>Annelida</taxon>
        <taxon>Polychaeta</taxon>
        <taxon>Sedentaria</taxon>
        <taxon>Canalipalpata</taxon>
        <taxon>Sabellida</taxon>
        <taxon>Siboglinidae</taxon>
        <taxon>Ridgeia</taxon>
    </lineage>
</organism>
<dbReference type="Pfam" id="PF00855">
    <property type="entry name" value="PWWP"/>
    <property type="match status" value="1"/>
</dbReference>
<dbReference type="InterPro" id="IPR036431">
    <property type="entry name" value="ARID_dom_sf"/>
</dbReference>
<dbReference type="CDD" id="cd20146">
    <property type="entry name" value="PWWP_ZCWPW2"/>
    <property type="match status" value="1"/>
</dbReference>
<dbReference type="GO" id="GO:0003677">
    <property type="term" value="F:DNA binding"/>
    <property type="evidence" value="ECO:0007669"/>
    <property type="project" value="InterPro"/>
</dbReference>
<keyword evidence="3" id="KW-0862">Zinc</keyword>
<feature type="domain" description="ARID" evidence="6">
    <location>
        <begin position="362"/>
        <end position="454"/>
    </location>
</feature>
<dbReference type="SUPFAM" id="SSF46774">
    <property type="entry name" value="ARID-like"/>
    <property type="match status" value="1"/>
</dbReference>
<dbReference type="Gene3D" id="3.30.40.100">
    <property type="match status" value="1"/>
</dbReference>
<proteinExistence type="predicted"/>
<feature type="domain" description="CW-type" evidence="7">
    <location>
        <begin position="75"/>
        <end position="130"/>
    </location>
</feature>
<dbReference type="PROSITE" id="PS51050">
    <property type="entry name" value="ZF_CW"/>
    <property type="match status" value="1"/>
</dbReference>
<dbReference type="SMART" id="SM00501">
    <property type="entry name" value="BRIGHT"/>
    <property type="match status" value="1"/>
</dbReference>
<dbReference type="PROSITE" id="PS51011">
    <property type="entry name" value="ARID"/>
    <property type="match status" value="1"/>
</dbReference>
<dbReference type="CDD" id="cd16100">
    <property type="entry name" value="ARID"/>
    <property type="match status" value="1"/>
</dbReference>
<keyword evidence="1" id="KW-0479">Metal-binding</keyword>
<evidence type="ECO:0000259" key="6">
    <source>
        <dbReference type="PROSITE" id="PS51011"/>
    </source>
</evidence>
<dbReference type="EMBL" id="JAODUO010000790">
    <property type="protein sequence ID" value="KAK2174594.1"/>
    <property type="molecule type" value="Genomic_DNA"/>
</dbReference>
<evidence type="ECO:0000256" key="2">
    <source>
        <dbReference type="ARBA" id="ARBA00022771"/>
    </source>
</evidence>
<dbReference type="SMART" id="SM01014">
    <property type="entry name" value="ARID"/>
    <property type="match status" value="1"/>
</dbReference>
<feature type="compositionally biased region" description="Basic residues" evidence="4">
    <location>
        <begin position="469"/>
        <end position="478"/>
    </location>
</feature>
<dbReference type="PANTHER" id="PTHR15999">
    <property type="entry name" value="ZINC FINGER CW-TYPE PWWP DOMAIN PROTEIN 1"/>
    <property type="match status" value="1"/>
</dbReference>
<dbReference type="GO" id="GO:0005634">
    <property type="term" value="C:nucleus"/>
    <property type="evidence" value="ECO:0007669"/>
    <property type="project" value="TreeGrafter"/>
</dbReference>
<dbReference type="InterPro" id="IPR000313">
    <property type="entry name" value="PWWP_dom"/>
</dbReference>
<comment type="caution">
    <text evidence="8">The sequence shown here is derived from an EMBL/GenBank/DDBJ whole genome shotgun (WGS) entry which is preliminary data.</text>
</comment>
<dbReference type="Pfam" id="PF07496">
    <property type="entry name" value="zf-CW"/>
    <property type="match status" value="1"/>
</dbReference>
<feature type="compositionally biased region" description="Basic and acidic residues" evidence="4">
    <location>
        <begin position="479"/>
        <end position="489"/>
    </location>
</feature>
<accession>A0AAD9NPH0</accession>
<keyword evidence="9" id="KW-1185">Reference proteome</keyword>
<dbReference type="Gene3D" id="1.10.150.60">
    <property type="entry name" value="ARID DNA-binding domain"/>
    <property type="match status" value="1"/>
</dbReference>
<sequence>MSVHSHDERAKILAKSDVINNVSDIDKVTRASGVDTKQVEYLLSVKKKQHERSLSQTDLSDTADETTDEQEILEKLKSYVWIQCENPECLKWRRLPRSEVAAIDKETSWFCFMNTDPEHNSCEDPEDDYRTFERQARQCHLKCIASTLPIGSLVWAKMAGYCRWPGIISCDPKCGEYVEYDEDPVSPEPTYYHVEFLGTSHSHSWVLSQSVQLYGLVPSTKKQKLMVTKSRKDRTSYHGGSVEAAISEANQLLDCLGHKRLETCVFKCLDEDSSRDSDSDSDNKAITVYLRKVNVNSRQRNKVTRVQENISQKSRYHKMAVKDLTKSCQNSSRDRKKKGGVQMQSVVSRSKEKCLFDVQMYQHNQSAFQHDVCRFMIRSHCRIRKQHLWHGTPITLFQLFLAVHERGGYEQVCRHREWAAVYSEMTSDHGSSNGGTVAKCYYRRNLLPYELYISGLNYQDALARCKPKSPHLQARRRVSTREPADDKVQDNGCDSQSSDCENSERHAELDEVKDLLGQMDSITAQCDFSYLDETALTEPHSSLVTFYDDSPDDRLNDYTLADTATEFGLADDPGEDASQEFPDLGSLVSCARGEEEEDISVGLGVEEMLQDVAAMQREIDELEAALPESW</sequence>
<dbReference type="PROSITE" id="PS50812">
    <property type="entry name" value="PWWP"/>
    <property type="match status" value="1"/>
</dbReference>
<dbReference type="PANTHER" id="PTHR15999:SF6">
    <property type="entry name" value="ZINC FINGER CW-TYPE PWWP DOMAIN PROTEIN 2"/>
    <property type="match status" value="1"/>
</dbReference>
<dbReference type="SUPFAM" id="SSF63748">
    <property type="entry name" value="Tudor/PWWP/MBT"/>
    <property type="match status" value="1"/>
</dbReference>
<evidence type="ECO:0000256" key="1">
    <source>
        <dbReference type="ARBA" id="ARBA00022723"/>
    </source>
</evidence>
<keyword evidence="2" id="KW-0863">Zinc-finger</keyword>
<evidence type="ECO:0000256" key="4">
    <source>
        <dbReference type="SAM" id="MobiDB-lite"/>
    </source>
</evidence>
<dbReference type="InterPro" id="IPR001606">
    <property type="entry name" value="ARID_dom"/>
</dbReference>
<evidence type="ECO:0000313" key="9">
    <source>
        <dbReference type="Proteomes" id="UP001209878"/>
    </source>
</evidence>
<gene>
    <name evidence="8" type="ORF">NP493_790g01021</name>
</gene>
<dbReference type="SMART" id="SM00293">
    <property type="entry name" value="PWWP"/>
    <property type="match status" value="1"/>
</dbReference>
<dbReference type="AlphaFoldDB" id="A0AAD9NPH0"/>
<dbReference type="InterPro" id="IPR042778">
    <property type="entry name" value="ZCWPW1/ZCWPW2"/>
</dbReference>
<feature type="region of interest" description="Disordered" evidence="4">
    <location>
        <begin position="469"/>
        <end position="504"/>
    </location>
</feature>
<evidence type="ECO:0000313" key="8">
    <source>
        <dbReference type="EMBL" id="KAK2174594.1"/>
    </source>
</evidence>
<dbReference type="Proteomes" id="UP001209878">
    <property type="component" value="Unassembled WGS sequence"/>
</dbReference>
<evidence type="ECO:0000256" key="3">
    <source>
        <dbReference type="ARBA" id="ARBA00022833"/>
    </source>
</evidence>
<evidence type="ECO:0000259" key="5">
    <source>
        <dbReference type="PROSITE" id="PS50812"/>
    </source>
</evidence>
<evidence type="ECO:0000259" key="7">
    <source>
        <dbReference type="PROSITE" id="PS51050"/>
    </source>
</evidence>
<name>A0AAD9NPH0_RIDPI</name>
<dbReference type="InterPro" id="IPR011124">
    <property type="entry name" value="Znf_CW"/>
</dbReference>
<protein>
    <submittedName>
        <fullName evidence="8">Uncharacterized protein</fullName>
    </submittedName>
</protein>
<feature type="domain" description="PWWP" evidence="5">
    <location>
        <begin position="150"/>
        <end position="206"/>
    </location>
</feature>